<keyword evidence="1" id="KW-0732">Signal</keyword>
<keyword evidence="3" id="KW-1185">Reference proteome</keyword>
<sequence length="379" mass="41401">MKKIKLGSLLLASACAIGLMSIPQGVAHAGVYTSGKSRGGYEGGAGSSGNYTVTTAGKAKLQWQTWGNGKSSKNKKLTVSASLNGWAMHIPKQSHKAFNRNLNGIYWAYLRSPNIHFGGSYSSTDNYMTWPIIDVLNGSPGVGVDTTITNRLNPNFVSYLEENGATPNDKTGQWRYKGNRVDSVDITAHPIKVSASTKSEERKVIVKVAGGNKKLYEGNKTSAPYGDKSKNGEYNYSKNIKVTVYKIKKTTTYDGYTYMSNKKDPGPHANTPTYSIESKGKKTYITTFNYDVNGPDATVKSYVPVNLNKSVGTGSPMNSAADKLLIQRYMREYTGTFKIIFPWSQKTAAPTGVAKKTANKTAKIPHVRKNHLHHLVCSI</sequence>
<name>A0A401IPX0_9LACO</name>
<dbReference type="RefSeq" id="WP_124974232.1">
    <property type="nucleotide sequence ID" value="NZ_BFFP01000001.1"/>
</dbReference>
<reference evidence="2 3" key="1">
    <citation type="journal article" date="2019" name="Int. J. Syst. Evol. Microbiol.">
        <title>Lactobacillus salitolerans sp. nov., a novel lactic acid bacterium isolated from spent mushroom substrates.</title>
        <authorList>
            <person name="Tohno M."/>
            <person name="Tanizawa Y."/>
            <person name="Kojima Y."/>
            <person name="Sakamoto M."/>
            <person name="Nakamura Y."/>
            <person name="Ohkuma M."/>
            <person name="Kobayashi H."/>
        </authorList>
    </citation>
    <scope>NUCLEOTIDE SEQUENCE [LARGE SCALE GENOMIC DNA]</scope>
    <source>
        <strain evidence="2 3">YK43</strain>
    </source>
</reference>
<evidence type="ECO:0000256" key="1">
    <source>
        <dbReference type="SAM" id="SignalP"/>
    </source>
</evidence>
<dbReference type="Proteomes" id="UP000286848">
    <property type="component" value="Unassembled WGS sequence"/>
</dbReference>
<comment type="caution">
    <text evidence="2">The sequence shown here is derived from an EMBL/GenBank/DDBJ whole genome shotgun (WGS) entry which is preliminary data.</text>
</comment>
<accession>A0A401IPX0</accession>
<organism evidence="2 3">
    <name type="scientific">Ligilactobacillus salitolerans</name>
    <dbReference type="NCBI Taxonomy" id="1808352"/>
    <lineage>
        <taxon>Bacteria</taxon>
        <taxon>Bacillati</taxon>
        <taxon>Bacillota</taxon>
        <taxon>Bacilli</taxon>
        <taxon>Lactobacillales</taxon>
        <taxon>Lactobacillaceae</taxon>
        <taxon>Ligilactobacillus</taxon>
    </lineage>
</organism>
<evidence type="ECO:0000313" key="3">
    <source>
        <dbReference type="Proteomes" id="UP000286848"/>
    </source>
</evidence>
<feature type="signal peptide" evidence="1">
    <location>
        <begin position="1"/>
        <end position="29"/>
    </location>
</feature>
<evidence type="ECO:0008006" key="4">
    <source>
        <dbReference type="Google" id="ProtNLM"/>
    </source>
</evidence>
<dbReference type="EMBL" id="BFFP01000001">
    <property type="protein sequence ID" value="GBG93576.1"/>
    <property type="molecule type" value="Genomic_DNA"/>
</dbReference>
<dbReference type="AlphaFoldDB" id="A0A401IPX0"/>
<evidence type="ECO:0000313" key="2">
    <source>
        <dbReference type="EMBL" id="GBG93576.1"/>
    </source>
</evidence>
<proteinExistence type="predicted"/>
<gene>
    <name evidence="2" type="ORF">LFYK43_00350</name>
</gene>
<protein>
    <recommendedName>
        <fullName evidence="4">Mub B2-like domain-containing protein</fullName>
    </recommendedName>
</protein>
<feature type="chain" id="PRO_5019321980" description="Mub B2-like domain-containing protein" evidence="1">
    <location>
        <begin position="30"/>
        <end position="379"/>
    </location>
</feature>